<dbReference type="InterPro" id="IPR010994">
    <property type="entry name" value="RuvA_2-like"/>
</dbReference>
<dbReference type="SMART" id="SM00316">
    <property type="entry name" value="S1"/>
    <property type="match status" value="1"/>
</dbReference>
<dbReference type="SUPFAM" id="SSF47781">
    <property type="entry name" value="RuvA domain 2-like"/>
    <property type="match status" value="2"/>
</dbReference>
<dbReference type="Pfam" id="PF00575">
    <property type="entry name" value="S1"/>
    <property type="match status" value="1"/>
</dbReference>
<evidence type="ECO:0000313" key="2">
    <source>
        <dbReference type="EMBL" id="KMO87182.1"/>
    </source>
</evidence>
<dbReference type="SUPFAM" id="SSF53098">
    <property type="entry name" value="Ribonuclease H-like"/>
    <property type="match status" value="1"/>
</dbReference>
<dbReference type="Pfam" id="PF12836">
    <property type="entry name" value="HHH_3"/>
    <property type="match status" value="1"/>
</dbReference>
<dbReference type="AlphaFoldDB" id="A0A0J6WZ78"/>
<dbReference type="PROSITE" id="PS50126">
    <property type="entry name" value="S1"/>
    <property type="match status" value="1"/>
</dbReference>
<dbReference type="PATRIC" id="fig|1122219.3.peg.3078"/>
<dbReference type="Proteomes" id="UP000036503">
    <property type="component" value="Unassembled WGS sequence"/>
</dbReference>
<dbReference type="Gene3D" id="2.40.50.140">
    <property type="entry name" value="Nucleic acid-binding proteins"/>
    <property type="match status" value="1"/>
</dbReference>
<dbReference type="Gene3D" id="1.10.3500.10">
    <property type="entry name" value="Tex N-terminal region-like"/>
    <property type="match status" value="1"/>
</dbReference>
<reference evidence="2 3" key="1">
    <citation type="submission" date="2015-06" db="EMBL/GenBank/DDBJ databases">
        <title>Draft genome sequence of beer spoilage bacterium Megasphaera cerevisiae type strain 20462.</title>
        <authorList>
            <person name="Kutumbaka K."/>
            <person name="Pasmowitz J."/>
            <person name="Mategko J."/>
            <person name="Reyes D."/>
            <person name="Friedrich A."/>
            <person name="Han S."/>
            <person name="Martens-Habbena W."/>
            <person name="Neal-McKinney J."/>
            <person name="Janagama H.K."/>
            <person name="Nadala C."/>
            <person name="Samadpour M."/>
        </authorList>
    </citation>
    <scope>NUCLEOTIDE SEQUENCE [LARGE SCALE GENOMIC DNA]</scope>
    <source>
        <strain evidence="2 3">DSM 20462</strain>
    </source>
</reference>
<dbReference type="InterPro" id="IPR006641">
    <property type="entry name" value="YqgF/RNaseH-like_dom"/>
</dbReference>
<dbReference type="GO" id="GO:0006412">
    <property type="term" value="P:translation"/>
    <property type="evidence" value="ECO:0007669"/>
    <property type="project" value="TreeGrafter"/>
</dbReference>
<comment type="caution">
    <text evidence="2">The sequence shown here is derived from an EMBL/GenBank/DDBJ whole genome shotgun (WGS) entry which is preliminary data.</text>
</comment>
<gene>
    <name evidence="2" type="ORF">AB840_03895</name>
</gene>
<keyword evidence="3" id="KW-1185">Reference proteome</keyword>
<dbReference type="SMART" id="SM00732">
    <property type="entry name" value="YqgFc"/>
    <property type="match status" value="1"/>
</dbReference>
<dbReference type="SUPFAM" id="SSF50249">
    <property type="entry name" value="Nucleic acid-binding proteins"/>
    <property type="match status" value="1"/>
</dbReference>
<dbReference type="EMBL" id="LEKT01000008">
    <property type="protein sequence ID" value="KMO87182.1"/>
    <property type="molecule type" value="Genomic_DNA"/>
</dbReference>
<dbReference type="InterPro" id="IPR044146">
    <property type="entry name" value="S1_Tex"/>
</dbReference>
<dbReference type="GO" id="GO:0003729">
    <property type="term" value="F:mRNA binding"/>
    <property type="evidence" value="ECO:0007669"/>
    <property type="project" value="UniProtKB-ARBA"/>
</dbReference>
<dbReference type="PANTHER" id="PTHR10724:SF10">
    <property type="entry name" value="S1 RNA-BINDING DOMAIN-CONTAINING PROTEIN 1"/>
    <property type="match status" value="1"/>
</dbReference>
<dbReference type="InterPro" id="IPR041692">
    <property type="entry name" value="HHH_9"/>
</dbReference>
<dbReference type="InterPro" id="IPR012340">
    <property type="entry name" value="NA-bd_OB-fold"/>
</dbReference>
<dbReference type="InterPro" id="IPR012337">
    <property type="entry name" value="RNaseH-like_sf"/>
</dbReference>
<dbReference type="PANTHER" id="PTHR10724">
    <property type="entry name" value="30S RIBOSOMAL PROTEIN S1"/>
    <property type="match status" value="1"/>
</dbReference>
<dbReference type="InterPro" id="IPR003029">
    <property type="entry name" value="S1_domain"/>
</dbReference>
<accession>A0A0J6WZ78</accession>
<dbReference type="GO" id="GO:0003735">
    <property type="term" value="F:structural constituent of ribosome"/>
    <property type="evidence" value="ECO:0007669"/>
    <property type="project" value="TreeGrafter"/>
</dbReference>
<dbReference type="SUPFAM" id="SSF158832">
    <property type="entry name" value="Tex N-terminal region-like"/>
    <property type="match status" value="1"/>
</dbReference>
<protein>
    <submittedName>
        <fullName evidence="2">RNA-binding protein</fullName>
    </submittedName>
</protein>
<organism evidence="2 3">
    <name type="scientific">Megasphaera cerevisiae DSM 20462</name>
    <dbReference type="NCBI Taxonomy" id="1122219"/>
    <lineage>
        <taxon>Bacteria</taxon>
        <taxon>Bacillati</taxon>
        <taxon>Bacillota</taxon>
        <taxon>Negativicutes</taxon>
        <taxon>Veillonellales</taxon>
        <taxon>Veillonellaceae</taxon>
        <taxon>Megasphaera</taxon>
    </lineage>
</organism>
<dbReference type="Gene3D" id="1.10.10.650">
    <property type="entry name" value="RuvA domain 2-like"/>
    <property type="match status" value="1"/>
</dbReference>
<dbReference type="GO" id="GO:0005737">
    <property type="term" value="C:cytoplasm"/>
    <property type="evidence" value="ECO:0007669"/>
    <property type="project" value="UniProtKB-ARBA"/>
</dbReference>
<dbReference type="InterPro" id="IPR023323">
    <property type="entry name" value="Tex-like_dom_sf"/>
</dbReference>
<proteinExistence type="predicted"/>
<dbReference type="InParanoid" id="A0A0J6WZ78"/>
<feature type="domain" description="S1 motif" evidence="1">
    <location>
        <begin position="648"/>
        <end position="717"/>
    </location>
</feature>
<dbReference type="GO" id="GO:0006139">
    <property type="term" value="P:nucleobase-containing compound metabolic process"/>
    <property type="evidence" value="ECO:0007669"/>
    <property type="project" value="InterPro"/>
</dbReference>
<dbReference type="Pfam" id="PF17674">
    <property type="entry name" value="HHH_9"/>
    <property type="match status" value="1"/>
</dbReference>
<dbReference type="Pfam" id="PF16921">
    <property type="entry name" value="Tex_YqgF"/>
    <property type="match status" value="1"/>
</dbReference>
<dbReference type="CDD" id="cd05685">
    <property type="entry name" value="S1_Tex"/>
    <property type="match status" value="1"/>
</dbReference>
<dbReference type="FunFam" id="3.30.420.140:FF:000001">
    <property type="entry name" value="RNA-binding transcriptional accessory protein"/>
    <property type="match status" value="1"/>
</dbReference>
<dbReference type="OrthoDB" id="9804714at2"/>
<dbReference type="STRING" id="39029.BSR42_03440"/>
<dbReference type="Gene3D" id="1.10.150.310">
    <property type="entry name" value="Tex RuvX-like domain-like"/>
    <property type="match status" value="1"/>
</dbReference>
<evidence type="ECO:0000259" key="1">
    <source>
        <dbReference type="PROSITE" id="PS50126"/>
    </source>
</evidence>
<dbReference type="Pfam" id="PF22706">
    <property type="entry name" value="Tex_central_region"/>
    <property type="match status" value="1"/>
</dbReference>
<dbReference type="InterPro" id="IPR055179">
    <property type="entry name" value="Tex-like_central_region"/>
</dbReference>
<dbReference type="InterPro" id="IPR037027">
    <property type="entry name" value="YqgF/RNaseH-like_dom_sf"/>
</dbReference>
<dbReference type="FunFam" id="1.10.150.310:FF:000001">
    <property type="entry name" value="RNA-binding transcriptional accessory protein"/>
    <property type="match status" value="1"/>
</dbReference>
<dbReference type="Pfam" id="PF09371">
    <property type="entry name" value="Tex_N"/>
    <property type="match status" value="1"/>
</dbReference>
<dbReference type="FunFam" id="1.10.10.650:FF:000001">
    <property type="entry name" value="S1 RNA-binding domain 1"/>
    <property type="match status" value="1"/>
</dbReference>
<dbReference type="InterPro" id="IPR018974">
    <property type="entry name" value="Tex-like_N"/>
</dbReference>
<dbReference type="InterPro" id="IPR023319">
    <property type="entry name" value="Tex-like_HTH_dom_sf"/>
</dbReference>
<name>A0A0J6WZ78_9FIRM</name>
<sequence length="725" mass="80856">MTDEKTIHSIADTLHIQPKQVRTALDLLENGNTIPFIARYRKEATGTLDEVQLRQIKEQAEHEQALADRRETVRQAITEQGKWTDELAALLEQARRLQEIEDIYLPYKQKKKTKASIAREAGLAPLADHFWEQDSTGMPPEAAACPYLNNAFPSIEDAIQGAAYILAERLSELTPYRRWLRQALWKTAKLECSLQTEAKEASSLLTYKDFSERISTLPSHRILAINRGEARKILKVTLAENTDGHIEKLVQMALRRSSPYTQIIKNAAADSYKRLIFPQMEREIRADLTARAEKQAISVFAKNLRSLLLQPPFTGQITLGLDPGYRTGCKAAVIDTTGHVLTYGTYHLTSSEKQYKDSAHALSNIIRSYGVSLIAIGNGTASYETEQFVSNLIQNDQLDCHYIIVNEAGASVYSASDLAREELPELDVTIRGAVSIARRLQDPLAEAVKIDPKSIGVGQYQHDVNQKSLSATLDEVVESVVNYVGVDLNTASAALLQHVSGLSAATAANIIAYRNENGPFCNRQELLSVSRLGPATFTQCAGFLRIKHSEEPLDNTSVHPESYKLTKKIVEHYGLTMKDVKHAKTLRELQRKLQMNAVPILAEKLQAGEPTIRDIIEELRKPGRDVRSELPQPLTRKHILSLDELKIGAIVRGTVHNVVDFGAFIDFGLKTPGLIHRSELCNHPFHHPTDIIQVGDIIDAMIISVDAERGRIGLSMKRLRDTENA</sequence>
<dbReference type="FunCoup" id="A0A0J6WZ78">
    <property type="interactions" value="285"/>
</dbReference>
<evidence type="ECO:0000313" key="3">
    <source>
        <dbReference type="Proteomes" id="UP000036503"/>
    </source>
</evidence>
<dbReference type="Gene3D" id="3.30.420.140">
    <property type="entry name" value="YqgF/RNase H-like domain"/>
    <property type="match status" value="1"/>
</dbReference>
<dbReference type="InterPro" id="IPR032639">
    <property type="entry name" value="Tex_YqgF"/>
</dbReference>
<dbReference type="RefSeq" id="WP_048513525.1">
    <property type="nucleotide sequence ID" value="NZ_FUXD01000008.1"/>
</dbReference>
<dbReference type="FunFam" id="2.40.50.140:FF:000051">
    <property type="entry name" value="RNA-binding transcriptional accessory protein"/>
    <property type="match status" value="1"/>
</dbReference>
<dbReference type="InterPro" id="IPR050437">
    <property type="entry name" value="Ribos_protein_bS1-like"/>
</dbReference>